<feature type="compositionally biased region" description="Basic and acidic residues" evidence="1">
    <location>
        <begin position="1"/>
        <end position="10"/>
    </location>
</feature>
<dbReference type="Proteomes" id="UP000321424">
    <property type="component" value="Unassembled WGS sequence"/>
</dbReference>
<keyword evidence="2" id="KW-0472">Membrane</keyword>
<evidence type="ECO:0000256" key="2">
    <source>
        <dbReference type="SAM" id="Phobius"/>
    </source>
</evidence>
<evidence type="ECO:0000313" key="3">
    <source>
        <dbReference type="EMBL" id="GEM38729.1"/>
    </source>
</evidence>
<dbReference type="OrthoDB" id="4559570at2"/>
<keyword evidence="2" id="KW-1133">Transmembrane helix</keyword>
<evidence type="ECO:0000313" key="4">
    <source>
        <dbReference type="Proteomes" id="UP000321424"/>
    </source>
</evidence>
<dbReference type="EMBL" id="BJXA01000018">
    <property type="protein sequence ID" value="GEM38729.1"/>
    <property type="molecule type" value="Genomic_DNA"/>
</dbReference>
<dbReference type="RefSeq" id="WP_147131324.1">
    <property type="nucleotide sequence ID" value="NZ_BJXA01000018.1"/>
</dbReference>
<organism evidence="3 4">
    <name type="scientific">Nocardia ninae NBRC 108245</name>
    <dbReference type="NCBI Taxonomy" id="1210091"/>
    <lineage>
        <taxon>Bacteria</taxon>
        <taxon>Bacillati</taxon>
        <taxon>Actinomycetota</taxon>
        <taxon>Actinomycetes</taxon>
        <taxon>Mycobacteriales</taxon>
        <taxon>Nocardiaceae</taxon>
        <taxon>Nocardia</taxon>
    </lineage>
</organism>
<feature type="region of interest" description="Disordered" evidence="1">
    <location>
        <begin position="1"/>
        <end position="21"/>
    </location>
</feature>
<keyword evidence="4" id="KW-1185">Reference proteome</keyword>
<dbReference type="AlphaFoldDB" id="A0A511MDQ4"/>
<protein>
    <submittedName>
        <fullName evidence="3">Uncharacterized protein</fullName>
    </submittedName>
</protein>
<feature type="transmembrane region" description="Helical" evidence="2">
    <location>
        <begin position="96"/>
        <end position="120"/>
    </location>
</feature>
<accession>A0A511MDQ4</accession>
<name>A0A511MDQ4_9NOCA</name>
<evidence type="ECO:0000256" key="1">
    <source>
        <dbReference type="SAM" id="MobiDB-lite"/>
    </source>
</evidence>
<sequence>MAEKMFEEKPPVSGTCESRADQTPSRVRLGGMLAIPALFAAAIATWFIAGPDGGLAVRFYRLDAIPLMAAPIFWTIAVVLCFACDPRLSRYRKWMWRTFVAVVTLVAIPLWMYTAFIAAWSGDDGDVEDIVLSPDGRHEAVVVPYYDFDSGCRVWLRERGGLFSRQALVWVEYEGPCPAQIFFTGDSTISVTELRDGKTLTTTFDPDRTSVAAVLYS</sequence>
<feature type="transmembrane region" description="Helical" evidence="2">
    <location>
        <begin position="29"/>
        <end position="49"/>
    </location>
</feature>
<gene>
    <name evidence="3" type="ORF">NN4_32480</name>
</gene>
<reference evidence="3 4" key="1">
    <citation type="submission" date="2019-07" db="EMBL/GenBank/DDBJ databases">
        <title>Whole genome shotgun sequence of Nocardia ninae NBRC 108245.</title>
        <authorList>
            <person name="Hosoyama A."/>
            <person name="Uohara A."/>
            <person name="Ohji S."/>
            <person name="Ichikawa N."/>
        </authorList>
    </citation>
    <scope>NUCLEOTIDE SEQUENCE [LARGE SCALE GENOMIC DNA]</scope>
    <source>
        <strain evidence="3 4">NBRC 108245</strain>
    </source>
</reference>
<comment type="caution">
    <text evidence="3">The sequence shown here is derived from an EMBL/GenBank/DDBJ whole genome shotgun (WGS) entry which is preliminary data.</text>
</comment>
<keyword evidence="2" id="KW-0812">Transmembrane</keyword>
<proteinExistence type="predicted"/>
<feature type="transmembrane region" description="Helical" evidence="2">
    <location>
        <begin position="64"/>
        <end position="84"/>
    </location>
</feature>